<feature type="transmembrane region" description="Helical" evidence="1">
    <location>
        <begin position="12"/>
        <end position="38"/>
    </location>
</feature>
<reference evidence="2 3" key="1">
    <citation type="submission" date="2014-03" db="EMBL/GenBank/DDBJ databases">
        <title>Genome sequence of the diesel-degrader and plant-growth promoter Acinetobacter oleivorans PF-1 isolated from the roots of poplar tree.</title>
        <authorList>
            <person name="Gkorezis P."/>
            <person name="van Hamme J."/>
            <person name="Rineau F."/>
            <person name="Vangronsveld J."/>
            <person name="Francetti A."/>
        </authorList>
    </citation>
    <scope>NUCLEOTIDE SEQUENCE [LARGE SCALE GENOMIC DNA]</scope>
    <source>
        <strain evidence="2 3">PF1</strain>
    </source>
</reference>
<dbReference type="InterPro" id="IPR010699">
    <property type="entry name" value="DUF1275"/>
</dbReference>
<gene>
    <name evidence="2" type="ORF">DH17_13360</name>
</gene>
<keyword evidence="1" id="KW-0472">Membrane</keyword>
<evidence type="ECO:0000313" key="3">
    <source>
        <dbReference type="Proteomes" id="UP000031012"/>
    </source>
</evidence>
<feature type="transmembrane region" description="Helical" evidence="1">
    <location>
        <begin position="169"/>
        <end position="189"/>
    </location>
</feature>
<sequence length="226" mass="25327">MPFQRLPNWFQLGAFLLAFNAGMINVLGLITLLHQSISHMTGNVSMLAMSLVEWQPEHIIFLLLVIICYICGSFYSGFILGSSHFRLGRRYGLPLSLVALFIFLCWLLLPYFPRYGLLWACTAMGLQNAMVSHYKGTIIRTTHLSGVLTDIGLALGYKARGLQVENRRIVLHLLIFAGFLLGGILAALVHPHLKLQAFLLPATLSLVLSISYWVVYFYSPSTSHKD</sequence>
<proteinExistence type="predicted"/>
<accession>A0A0B2UF83</accession>
<feature type="transmembrane region" description="Helical" evidence="1">
    <location>
        <begin position="91"/>
        <end position="109"/>
    </location>
</feature>
<dbReference type="PANTHER" id="PTHR37314">
    <property type="entry name" value="SLR0142 PROTEIN"/>
    <property type="match status" value="1"/>
</dbReference>
<dbReference type="Pfam" id="PF06912">
    <property type="entry name" value="DUF1275"/>
    <property type="match status" value="1"/>
</dbReference>
<name>A0A0B2UF83_9GAMM</name>
<comment type="caution">
    <text evidence="2">The sequence shown here is derived from an EMBL/GenBank/DDBJ whole genome shotgun (WGS) entry which is preliminary data.</text>
</comment>
<feature type="transmembrane region" description="Helical" evidence="1">
    <location>
        <begin position="58"/>
        <end position="79"/>
    </location>
</feature>
<protein>
    <recommendedName>
        <fullName evidence="4">DUF1275 domain-containing protein</fullName>
    </recommendedName>
</protein>
<organism evidence="2 3">
    <name type="scientific">Acinetobacter oleivorans</name>
    <dbReference type="NCBI Taxonomy" id="1148157"/>
    <lineage>
        <taxon>Bacteria</taxon>
        <taxon>Pseudomonadati</taxon>
        <taxon>Pseudomonadota</taxon>
        <taxon>Gammaproteobacteria</taxon>
        <taxon>Moraxellales</taxon>
        <taxon>Moraxellaceae</taxon>
        <taxon>Acinetobacter</taxon>
    </lineage>
</organism>
<dbReference type="PANTHER" id="PTHR37314:SF4">
    <property type="entry name" value="UPF0700 TRANSMEMBRANE PROTEIN YOAK"/>
    <property type="match status" value="1"/>
</dbReference>
<dbReference type="EMBL" id="JHQK01000004">
    <property type="protein sequence ID" value="KHN67630.1"/>
    <property type="molecule type" value="Genomic_DNA"/>
</dbReference>
<dbReference type="AlphaFoldDB" id="A0A0B2UF83"/>
<evidence type="ECO:0008006" key="4">
    <source>
        <dbReference type="Google" id="ProtNLM"/>
    </source>
</evidence>
<feature type="transmembrane region" description="Helical" evidence="1">
    <location>
        <begin position="138"/>
        <end position="157"/>
    </location>
</feature>
<feature type="transmembrane region" description="Helical" evidence="1">
    <location>
        <begin position="195"/>
        <end position="218"/>
    </location>
</feature>
<evidence type="ECO:0000256" key="1">
    <source>
        <dbReference type="SAM" id="Phobius"/>
    </source>
</evidence>
<dbReference type="Proteomes" id="UP000031012">
    <property type="component" value="Unassembled WGS sequence"/>
</dbReference>
<evidence type="ECO:0000313" key="2">
    <source>
        <dbReference type="EMBL" id="KHN67630.1"/>
    </source>
</evidence>
<keyword evidence="1" id="KW-0812">Transmembrane</keyword>
<keyword evidence="1" id="KW-1133">Transmembrane helix</keyword>